<keyword evidence="2" id="KW-0812">Transmembrane</keyword>
<reference evidence="3 4" key="1">
    <citation type="submission" date="2018-08" db="EMBL/GenBank/DDBJ databases">
        <title>Sequencing the genomes of 1000 actinobacteria strains.</title>
        <authorList>
            <person name="Klenk H.-P."/>
        </authorList>
    </citation>
    <scope>NUCLEOTIDE SEQUENCE [LARGE SCALE GENOMIC DNA]</scope>
    <source>
        <strain evidence="3 4">DSM 43927</strain>
    </source>
</reference>
<dbReference type="AlphaFoldDB" id="A0A3D9SQW7"/>
<keyword evidence="2" id="KW-0472">Membrane</keyword>
<dbReference type="InterPro" id="IPR025323">
    <property type="entry name" value="DUF4229"/>
</dbReference>
<sequence>MRAFLAYTAARLAIFAVTIGVLILVVDLDYDKPGAMLLLLALSVGISGVVSYVLLAGLRDKVSESLTGGIGNQRQRFERDRAKEDSSDSQP</sequence>
<dbReference type="Pfam" id="PF14012">
    <property type="entry name" value="DUF4229"/>
    <property type="match status" value="1"/>
</dbReference>
<feature type="transmembrane region" description="Helical" evidence="2">
    <location>
        <begin position="12"/>
        <end position="30"/>
    </location>
</feature>
<protein>
    <submittedName>
        <fullName evidence="3">Uncharacterized protein DUF4229</fullName>
    </submittedName>
</protein>
<accession>A0A3D9SQW7</accession>
<organism evidence="3 4">
    <name type="scientific">Thermomonospora umbrina</name>
    <dbReference type="NCBI Taxonomy" id="111806"/>
    <lineage>
        <taxon>Bacteria</taxon>
        <taxon>Bacillati</taxon>
        <taxon>Actinomycetota</taxon>
        <taxon>Actinomycetes</taxon>
        <taxon>Streptosporangiales</taxon>
        <taxon>Thermomonosporaceae</taxon>
        <taxon>Thermomonospora</taxon>
    </lineage>
</organism>
<feature type="compositionally biased region" description="Basic and acidic residues" evidence="1">
    <location>
        <begin position="75"/>
        <end position="91"/>
    </location>
</feature>
<feature type="transmembrane region" description="Helical" evidence="2">
    <location>
        <begin position="36"/>
        <end position="55"/>
    </location>
</feature>
<evidence type="ECO:0000256" key="2">
    <source>
        <dbReference type="SAM" id="Phobius"/>
    </source>
</evidence>
<dbReference type="RefSeq" id="WP_116023533.1">
    <property type="nucleotide sequence ID" value="NZ_QTTT01000001.1"/>
</dbReference>
<keyword evidence="2" id="KW-1133">Transmembrane helix</keyword>
<keyword evidence="4" id="KW-1185">Reference proteome</keyword>
<name>A0A3D9SQW7_9ACTN</name>
<comment type="caution">
    <text evidence="3">The sequence shown here is derived from an EMBL/GenBank/DDBJ whole genome shotgun (WGS) entry which is preliminary data.</text>
</comment>
<dbReference type="Proteomes" id="UP000256661">
    <property type="component" value="Unassembled WGS sequence"/>
</dbReference>
<dbReference type="EMBL" id="QTTT01000001">
    <property type="protein sequence ID" value="REE98027.1"/>
    <property type="molecule type" value="Genomic_DNA"/>
</dbReference>
<evidence type="ECO:0000313" key="3">
    <source>
        <dbReference type="EMBL" id="REE98027.1"/>
    </source>
</evidence>
<evidence type="ECO:0000256" key="1">
    <source>
        <dbReference type="SAM" id="MobiDB-lite"/>
    </source>
</evidence>
<feature type="region of interest" description="Disordered" evidence="1">
    <location>
        <begin position="72"/>
        <end position="91"/>
    </location>
</feature>
<gene>
    <name evidence="3" type="ORF">DFJ69_3507</name>
</gene>
<proteinExistence type="predicted"/>
<evidence type="ECO:0000313" key="4">
    <source>
        <dbReference type="Proteomes" id="UP000256661"/>
    </source>
</evidence>
<dbReference type="OrthoDB" id="3541782at2"/>